<dbReference type="InterPro" id="IPR036513">
    <property type="entry name" value="STAS_dom_sf"/>
</dbReference>
<dbReference type="PROSITE" id="PS50801">
    <property type="entry name" value="STAS"/>
    <property type="match status" value="1"/>
</dbReference>
<dbReference type="InterPro" id="IPR036388">
    <property type="entry name" value="WH-like_DNA-bd_sf"/>
</dbReference>
<evidence type="ECO:0000313" key="5">
    <source>
        <dbReference type="EMBL" id="MFE9603872.1"/>
    </source>
</evidence>
<evidence type="ECO:0000256" key="2">
    <source>
        <dbReference type="RuleBase" id="RU003749"/>
    </source>
</evidence>
<reference evidence="5 6" key="1">
    <citation type="submission" date="2024-10" db="EMBL/GenBank/DDBJ databases">
        <title>The Natural Products Discovery Center: Release of the First 8490 Sequenced Strains for Exploring Actinobacteria Biosynthetic Diversity.</title>
        <authorList>
            <person name="Kalkreuter E."/>
            <person name="Kautsar S.A."/>
            <person name="Yang D."/>
            <person name="Bader C.D."/>
            <person name="Teijaro C.N."/>
            <person name="Fluegel L."/>
            <person name="Davis C.M."/>
            <person name="Simpson J.R."/>
            <person name="Lauterbach L."/>
            <person name="Steele A.D."/>
            <person name="Gui C."/>
            <person name="Meng S."/>
            <person name="Li G."/>
            <person name="Viehrig K."/>
            <person name="Ye F."/>
            <person name="Su P."/>
            <person name="Kiefer A.F."/>
            <person name="Nichols A."/>
            <person name="Cepeda A.J."/>
            <person name="Yan W."/>
            <person name="Fan B."/>
            <person name="Jiang Y."/>
            <person name="Adhikari A."/>
            <person name="Zheng C.-J."/>
            <person name="Schuster L."/>
            <person name="Cowan T.M."/>
            <person name="Smanski M.J."/>
            <person name="Chevrette M.G."/>
            <person name="De Carvalho L.P.S."/>
            <person name="Shen B."/>
        </authorList>
    </citation>
    <scope>NUCLEOTIDE SEQUENCE [LARGE SCALE GENOMIC DNA]</scope>
    <source>
        <strain evidence="5 6">NPDC006488</strain>
    </source>
</reference>
<feature type="domain" description="STAS" evidence="3">
    <location>
        <begin position="16"/>
        <end position="107"/>
    </location>
</feature>
<dbReference type="PANTHER" id="PTHR35849:SF2">
    <property type="entry name" value="BLR2341 PROTEIN"/>
    <property type="match status" value="1"/>
</dbReference>
<organism evidence="5 6">
    <name type="scientific">Streptomyces hokutonensis</name>
    <dbReference type="NCBI Taxonomy" id="1306990"/>
    <lineage>
        <taxon>Bacteria</taxon>
        <taxon>Bacillati</taxon>
        <taxon>Actinomycetota</taxon>
        <taxon>Actinomycetes</taxon>
        <taxon>Kitasatosporales</taxon>
        <taxon>Streptomycetaceae</taxon>
        <taxon>Streptomyces</taxon>
    </lineage>
</organism>
<dbReference type="InterPro" id="IPR052746">
    <property type="entry name" value="MlaB_ABC_Transporter"/>
</dbReference>
<dbReference type="RefSeq" id="WP_388112769.1">
    <property type="nucleotide sequence ID" value="NZ_JBIAHM010000014.1"/>
</dbReference>
<dbReference type="PROSITE" id="PS50921">
    <property type="entry name" value="ANTAR"/>
    <property type="match status" value="1"/>
</dbReference>
<dbReference type="CDD" id="cd07043">
    <property type="entry name" value="STAS_anti-anti-sigma_factors"/>
    <property type="match status" value="1"/>
</dbReference>
<dbReference type="InterPro" id="IPR002645">
    <property type="entry name" value="STAS_dom"/>
</dbReference>
<protein>
    <recommendedName>
        <fullName evidence="2">Anti-sigma factor antagonist</fullName>
    </recommendedName>
</protein>
<dbReference type="EMBL" id="JBIAHM010000014">
    <property type="protein sequence ID" value="MFE9603872.1"/>
    <property type="molecule type" value="Genomic_DNA"/>
</dbReference>
<evidence type="ECO:0000259" key="3">
    <source>
        <dbReference type="PROSITE" id="PS50801"/>
    </source>
</evidence>
<dbReference type="Gene3D" id="3.30.750.24">
    <property type="entry name" value="STAS domain"/>
    <property type="match status" value="1"/>
</dbReference>
<dbReference type="InterPro" id="IPR058548">
    <property type="entry name" value="MlaB-like_STAS"/>
</dbReference>
<dbReference type="SUPFAM" id="SSF52172">
    <property type="entry name" value="CheY-like"/>
    <property type="match status" value="1"/>
</dbReference>
<name>A0ABW6MCL9_9ACTN</name>
<dbReference type="Gene3D" id="1.10.10.10">
    <property type="entry name" value="Winged helix-like DNA-binding domain superfamily/Winged helix DNA-binding domain"/>
    <property type="match status" value="1"/>
</dbReference>
<dbReference type="Pfam" id="PF13466">
    <property type="entry name" value="STAS_2"/>
    <property type="match status" value="1"/>
</dbReference>
<comment type="caution">
    <text evidence="5">The sequence shown here is derived from an EMBL/GenBank/DDBJ whole genome shotgun (WGS) entry which is preliminary data.</text>
</comment>
<dbReference type="Proteomes" id="UP001601303">
    <property type="component" value="Unassembled WGS sequence"/>
</dbReference>
<keyword evidence="6" id="KW-1185">Reference proteome</keyword>
<sequence length="235" mass="25309">MPEHEPPGGVDPSALLQIVTRPAGGRTVVAVSGEIDIDTEQTMQRALRLALARSSQGVDLDLAEVGFCDCSGLNTLLRVRRTALADGKTVTVRTASPGVERLFALTGTSSLFSPVRAPVNGVIVHDWHEHPAATHDRTEENEVSDEAEELRLEVVQLKRAMVTRPVIDLARGVLMASFGLSAEDAWSVLVDVSQHTNTKLHQLAEELVDSVNGPPLPDHVKQRISTAVAEVSRPV</sequence>
<evidence type="ECO:0000259" key="4">
    <source>
        <dbReference type="PROSITE" id="PS50921"/>
    </source>
</evidence>
<dbReference type="InterPro" id="IPR011006">
    <property type="entry name" value="CheY-like_superfamily"/>
</dbReference>
<dbReference type="SUPFAM" id="SSF52091">
    <property type="entry name" value="SpoIIaa-like"/>
    <property type="match status" value="1"/>
</dbReference>
<dbReference type="InterPro" id="IPR005561">
    <property type="entry name" value="ANTAR"/>
</dbReference>
<evidence type="ECO:0000256" key="1">
    <source>
        <dbReference type="ARBA" id="ARBA00009013"/>
    </source>
</evidence>
<dbReference type="SMART" id="SM01012">
    <property type="entry name" value="ANTAR"/>
    <property type="match status" value="1"/>
</dbReference>
<dbReference type="Pfam" id="PF03861">
    <property type="entry name" value="ANTAR"/>
    <property type="match status" value="1"/>
</dbReference>
<gene>
    <name evidence="5" type="ORF">ACFYNQ_35570</name>
</gene>
<accession>A0ABW6MCL9</accession>
<feature type="domain" description="ANTAR" evidence="4">
    <location>
        <begin position="147"/>
        <end position="208"/>
    </location>
</feature>
<proteinExistence type="inferred from homology"/>
<dbReference type="InterPro" id="IPR003658">
    <property type="entry name" value="Anti-sigma_ant"/>
</dbReference>
<evidence type="ECO:0000313" key="6">
    <source>
        <dbReference type="Proteomes" id="UP001601303"/>
    </source>
</evidence>
<dbReference type="NCBIfam" id="TIGR00377">
    <property type="entry name" value="ant_ant_sig"/>
    <property type="match status" value="1"/>
</dbReference>
<dbReference type="PANTHER" id="PTHR35849">
    <property type="entry name" value="BLR2341 PROTEIN"/>
    <property type="match status" value="1"/>
</dbReference>
<comment type="similarity">
    <text evidence="1 2">Belongs to the anti-sigma-factor antagonist family.</text>
</comment>